<dbReference type="RefSeq" id="WP_259484520.1">
    <property type="nucleotide sequence ID" value="NZ_JANTEZ010000001.1"/>
</dbReference>
<proteinExistence type="inferred from homology"/>
<dbReference type="Pfam" id="PF07685">
    <property type="entry name" value="GATase_3"/>
    <property type="match status" value="1"/>
</dbReference>
<comment type="caution">
    <text evidence="4">The sequence shown here is derived from an EMBL/GenBank/DDBJ whole genome shotgun (WGS) entry which is preliminary data.</text>
</comment>
<keyword evidence="2" id="KW-0378">Hydrolase</keyword>
<evidence type="ECO:0000313" key="5">
    <source>
        <dbReference type="Proteomes" id="UP001165580"/>
    </source>
</evidence>
<keyword evidence="1 2" id="KW-0315">Glutamine amidotransferase</keyword>
<dbReference type="SUPFAM" id="SSF52317">
    <property type="entry name" value="Class I glutamine amidotransferase-like"/>
    <property type="match status" value="1"/>
</dbReference>
<dbReference type="EC" id="6.3.5.13" evidence="2"/>
<keyword evidence="2" id="KW-0133">Cell shape</keyword>
<keyword evidence="5" id="KW-1185">Reference proteome</keyword>
<comment type="catalytic activity">
    <reaction evidence="2">
        <text>beta-D-GlcNAc-(1-&gt;4)-Mur2Ac(oyl-L-Ala-gamma-D-Glu-L-Lys-D-Ala-D-Ala)-di-trans,octa-cis-undecaprenyl diphosphate + L-glutamine + ATP + H2O = beta-D-GlcNAc-(1-&gt;4)-Mur2Ac(oyl-L-Ala-D-isoglutaminyl-L-Lys-D-Ala-D-Ala)-di-trans,octa-cis-undecaprenyl diphosphate + L-glutamate + ADP + phosphate + H(+)</text>
        <dbReference type="Rhea" id="RHEA:57928"/>
        <dbReference type="ChEBI" id="CHEBI:15377"/>
        <dbReference type="ChEBI" id="CHEBI:15378"/>
        <dbReference type="ChEBI" id="CHEBI:29985"/>
        <dbReference type="ChEBI" id="CHEBI:30616"/>
        <dbReference type="ChEBI" id="CHEBI:43474"/>
        <dbReference type="ChEBI" id="CHEBI:58359"/>
        <dbReference type="ChEBI" id="CHEBI:60033"/>
        <dbReference type="ChEBI" id="CHEBI:62233"/>
        <dbReference type="ChEBI" id="CHEBI:456216"/>
        <dbReference type="EC" id="6.3.5.13"/>
    </reaction>
</comment>
<gene>
    <name evidence="2" type="primary">gatD</name>
    <name evidence="4" type="ORF">NVV95_00120</name>
</gene>
<comment type="function">
    <text evidence="2">The lipid II isoglutaminyl synthase complex catalyzes the formation of alpha-D-isoglutamine in the cell wall lipid II stem peptide. The GatD subunit catalyzes the hydrolysis of glutamine to glutamate and ammonia. The resulting ammonia molecule is channeled to the active site of MurT.</text>
</comment>
<reference evidence="4" key="1">
    <citation type="submission" date="2022-08" db="EMBL/GenBank/DDBJ databases">
        <authorList>
            <person name="Deng Y."/>
            <person name="Han X.-F."/>
            <person name="Zhang Y.-Q."/>
        </authorList>
    </citation>
    <scope>NUCLEOTIDE SEQUENCE</scope>
    <source>
        <strain evidence="4">CPCC 205716</strain>
    </source>
</reference>
<dbReference type="EC" id="3.5.1.2" evidence="2"/>
<dbReference type="EMBL" id="JANTEZ010000001">
    <property type="protein sequence ID" value="MCS5712951.1"/>
    <property type="molecule type" value="Genomic_DNA"/>
</dbReference>
<dbReference type="InterPro" id="IPR029062">
    <property type="entry name" value="Class_I_gatase-like"/>
</dbReference>
<comment type="catalytic activity">
    <reaction evidence="2">
        <text>L-glutamine + H2O = L-glutamate + NH4(+)</text>
        <dbReference type="Rhea" id="RHEA:15889"/>
        <dbReference type="ChEBI" id="CHEBI:15377"/>
        <dbReference type="ChEBI" id="CHEBI:28938"/>
        <dbReference type="ChEBI" id="CHEBI:29985"/>
        <dbReference type="ChEBI" id="CHEBI:58359"/>
        <dbReference type="EC" id="3.5.1.2"/>
    </reaction>
</comment>
<dbReference type="InterPro" id="IPR011698">
    <property type="entry name" value="GATase_3"/>
</dbReference>
<comment type="pathway">
    <text evidence="2">Cell wall biogenesis; peptidoglycan biosynthesis.</text>
</comment>
<organism evidence="4 5">
    <name type="scientific">Herbiconiux gentiana</name>
    <dbReference type="NCBI Taxonomy" id="2970912"/>
    <lineage>
        <taxon>Bacteria</taxon>
        <taxon>Bacillati</taxon>
        <taxon>Actinomycetota</taxon>
        <taxon>Actinomycetes</taxon>
        <taxon>Micrococcales</taxon>
        <taxon>Microbacteriaceae</taxon>
        <taxon>Herbiconiux</taxon>
    </lineage>
</organism>
<name>A0ABT2GDN2_9MICO</name>
<feature type="domain" description="CobB/CobQ-like glutamine amidotransferase" evidence="3">
    <location>
        <begin position="32"/>
        <end position="211"/>
    </location>
</feature>
<evidence type="ECO:0000313" key="4">
    <source>
        <dbReference type="EMBL" id="MCS5712951.1"/>
    </source>
</evidence>
<keyword evidence="2" id="KW-0436">Ligase</keyword>
<dbReference type="Proteomes" id="UP001165580">
    <property type="component" value="Unassembled WGS sequence"/>
</dbReference>
<evidence type="ECO:0000259" key="3">
    <source>
        <dbReference type="Pfam" id="PF07685"/>
    </source>
</evidence>
<evidence type="ECO:0000256" key="1">
    <source>
        <dbReference type="ARBA" id="ARBA00022962"/>
    </source>
</evidence>
<dbReference type="HAMAP" id="MF_02213">
    <property type="entry name" value="Lipid_II_synth_GatD"/>
    <property type="match status" value="1"/>
</dbReference>
<feature type="binding site" evidence="2">
    <location>
        <position position="142"/>
    </location>
    <ligand>
        <name>substrate</name>
    </ligand>
</feature>
<keyword evidence="2" id="KW-0573">Peptidoglycan synthesis</keyword>
<protein>
    <recommendedName>
        <fullName evidence="2">Lipid II isoglutaminyl synthase (glutamine-hydrolyzing) subunit GatD</fullName>
        <ecNumber evidence="2">6.3.5.13</ecNumber>
    </recommendedName>
    <alternativeName>
        <fullName evidence="2">Lipid II isoglutaminyl synthase glutaminase subunit</fullName>
        <ecNumber evidence="2">3.5.1.2</ecNumber>
    </alternativeName>
</protein>
<sequence>MTAATPKGASRGALRILHLFPRLLGLNGESGNVEILRLRSERRGLPVEVLSYDGPDDAAVRARFDDADLVFIGSGPVSAELIAHPLVTAVAGDLRALAADGRPFLAVGAGFQLLGQTVTLESGEVLEGASLFPVATRHGGTRVVGDFVLDSPRIGPIVGFENRGSFVDVGPHGTLGRVVYGRGNSETPGEEGFWEDNLLGTHMHGPLLANNPALADSLLDTARLRRGLEYTDPAPESLRLVDESARQSRATIAAAPLSE</sequence>
<dbReference type="InterPro" id="IPR043702">
    <property type="entry name" value="Lipid_II_synth_GatD"/>
</dbReference>
<comment type="similarity">
    <text evidence="2">Belongs to the CobB/CobQ family. GatD subfamily.</text>
</comment>
<comment type="subunit">
    <text evidence="2">Forms a heterodimer with MurT.</text>
</comment>
<dbReference type="PROSITE" id="PS51274">
    <property type="entry name" value="GATASE_COBBQ"/>
    <property type="match status" value="1"/>
</dbReference>
<evidence type="ECO:0000256" key="2">
    <source>
        <dbReference type="HAMAP-Rule" id="MF_02213"/>
    </source>
</evidence>
<keyword evidence="2" id="KW-0961">Cell wall biogenesis/degradation</keyword>
<feature type="active site" evidence="2">
    <location>
        <position position="204"/>
    </location>
</feature>
<comment type="caution">
    <text evidence="2">Lacks conserved residue(s) required for the propagation of feature annotation.</text>
</comment>
<accession>A0ABT2GDN2</accession>